<dbReference type="Proteomes" id="UP000315413">
    <property type="component" value="Segment"/>
</dbReference>
<dbReference type="KEGG" id="vg:65121245"/>
<protein>
    <submittedName>
        <fullName evidence="1">Uncharacterized protein</fullName>
    </submittedName>
</protein>
<gene>
    <name evidence="1" type="primary">4</name>
    <name evidence="2" type="synonym">242</name>
    <name evidence="2" type="ORF">SEA_EVY_242</name>
    <name evidence="1" type="ORF">SEA_EVY_4</name>
</gene>
<dbReference type="RefSeq" id="YP_010103382.1">
    <property type="nucleotide sequence ID" value="NC_055809.1"/>
</dbReference>
<name>A0A514DJS6_9CAUD</name>
<dbReference type="GeneID" id="65121245"/>
<organism evidence="1 3">
    <name type="scientific">Streptomyces phage Evy</name>
    <dbReference type="NCBI Taxonomy" id="2588514"/>
    <lineage>
        <taxon>Viruses</taxon>
        <taxon>Duplodnaviria</taxon>
        <taxon>Heunggongvirae</taxon>
        <taxon>Uroviricota</taxon>
        <taxon>Caudoviricetes</taxon>
        <taxon>Stanwilliamsviridae</taxon>
        <taxon>Boydwoodruffvirinae</taxon>
        <taxon>Samistivirus</taxon>
        <taxon>Samistivirus evy</taxon>
    </lineage>
</organism>
<reference evidence="1 3" key="1">
    <citation type="submission" date="2019-05" db="EMBL/GenBank/DDBJ databases">
        <authorList>
            <person name="Anderson M.E."/>
            <person name="Poser W.S.A."/>
            <person name="Smith D.I."/>
            <person name="Mcgriff A.K."/>
            <person name="Powell E.A."/>
            <person name="Stamm J."/>
            <person name="Caruso S.M."/>
            <person name="Garlena R.A."/>
            <person name="Russell D.A."/>
            <person name="Pope W.H."/>
            <person name="Jacobs-Sera D."/>
            <person name="Hatfull G.F."/>
        </authorList>
    </citation>
    <scope>NUCLEOTIDE SEQUENCE [LARGE SCALE GENOMIC DNA]</scope>
</reference>
<dbReference type="EMBL" id="MK977711">
    <property type="protein sequence ID" value="QDH94076.1"/>
    <property type="molecule type" value="Genomic_DNA"/>
</dbReference>
<proteinExistence type="predicted"/>
<dbReference type="EMBL" id="MK977711">
    <property type="protein sequence ID" value="QDH93873.1"/>
    <property type="molecule type" value="Genomic_DNA"/>
</dbReference>
<evidence type="ECO:0000313" key="2">
    <source>
        <dbReference type="EMBL" id="QDH94076.1"/>
    </source>
</evidence>
<sequence>MGFFDLDSDRIVRIFHANGLRMSLKKAFEVSNIIYTAHLDRLNEVENNIWTVARQEANERVTVARIQAFEDGKAVGARDVHYQAAGEHATALVEATMWTEENISFGNLSQKIRCIKELRNKFPTLGLRDCKTIIDRATGNGIGLHF</sequence>
<accession>A0A514DJS6</accession>
<evidence type="ECO:0000313" key="1">
    <source>
        <dbReference type="EMBL" id="QDH93873.1"/>
    </source>
</evidence>
<keyword evidence="3" id="KW-1185">Reference proteome</keyword>
<evidence type="ECO:0000313" key="3">
    <source>
        <dbReference type="Proteomes" id="UP000315413"/>
    </source>
</evidence>